<dbReference type="InterPro" id="IPR036641">
    <property type="entry name" value="HPT_dom_sf"/>
</dbReference>
<evidence type="ECO:0000313" key="1">
    <source>
        <dbReference type="EMBL" id="MFC4553974.1"/>
    </source>
</evidence>
<accession>A0ABV9D6P6</accession>
<organism evidence="1 2">
    <name type="scientific">Georgenia faecalis</name>
    <dbReference type="NCBI Taxonomy" id="2483799"/>
    <lineage>
        <taxon>Bacteria</taxon>
        <taxon>Bacillati</taxon>
        <taxon>Actinomycetota</taxon>
        <taxon>Actinomycetes</taxon>
        <taxon>Micrococcales</taxon>
        <taxon>Bogoriellaceae</taxon>
        <taxon>Georgenia</taxon>
    </lineage>
</organism>
<reference evidence="2" key="1">
    <citation type="journal article" date="2019" name="Int. J. Syst. Evol. Microbiol.">
        <title>The Global Catalogue of Microorganisms (GCM) 10K type strain sequencing project: providing services to taxonomists for standard genome sequencing and annotation.</title>
        <authorList>
            <consortium name="The Broad Institute Genomics Platform"/>
            <consortium name="The Broad Institute Genome Sequencing Center for Infectious Disease"/>
            <person name="Wu L."/>
            <person name="Ma J."/>
        </authorList>
    </citation>
    <scope>NUCLEOTIDE SEQUENCE [LARGE SCALE GENOMIC DNA]</scope>
    <source>
        <strain evidence="2">JCM 3369</strain>
    </source>
</reference>
<sequence length="123" mass="12454">MTAGVRSPAGSTTIDPGPLLALAADVGPDATRSFAQRYATMLPQRISRLQTAVLTGDLEDGFVAALSLHTSSTMVGAHHLAAEAQRLAALLRAGDAAAARAAVAPLLGQATAVTRALDTVAPR</sequence>
<comment type="caution">
    <text evidence="1">The sequence shown here is derived from an EMBL/GenBank/DDBJ whole genome shotgun (WGS) entry which is preliminary data.</text>
</comment>
<dbReference type="SUPFAM" id="SSF47226">
    <property type="entry name" value="Histidine-containing phosphotransfer domain, HPT domain"/>
    <property type="match status" value="1"/>
</dbReference>
<name>A0ABV9D6P6_9MICO</name>
<evidence type="ECO:0000313" key="2">
    <source>
        <dbReference type="Proteomes" id="UP001595955"/>
    </source>
</evidence>
<dbReference type="RefSeq" id="WP_122823192.1">
    <property type="nucleotide sequence ID" value="NZ_CP033325.1"/>
</dbReference>
<protein>
    <recommendedName>
        <fullName evidence="3">Hpt domain-containing protein</fullName>
    </recommendedName>
</protein>
<gene>
    <name evidence="1" type="ORF">ACFO3F_01815</name>
</gene>
<keyword evidence="2" id="KW-1185">Reference proteome</keyword>
<dbReference type="EMBL" id="JBHSGF010000001">
    <property type="protein sequence ID" value="MFC4553974.1"/>
    <property type="molecule type" value="Genomic_DNA"/>
</dbReference>
<proteinExistence type="predicted"/>
<dbReference type="Gene3D" id="1.20.120.160">
    <property type="entry name" value="HPT domain"/>
    <property type="match status" value="1"/>
</dbReference>
<dbReference type="Proteomes" id="UP001595955">
    <property type="component" value="Unassembled WGS sequence"/>
</dbReference>
<evidence type="ECO:0008006" key="3">
    <source>
        <dbReference type="Google" id="ProtNLM"/>
    </source>
</evidence>